<organism evidence="2 3">
    <name type="scientific">Diaporthe ampelina</name>
    <dbReference type="NCBI Taxonomy" id="1214573"/>
    <lineage>
        <taxon>Eukaryota</taxon>
        <taxon>Fungi</taxon>
        <taxon>Dikarya</taxon>
        <taxon>Ascomycota</taxon>
        <taxon>Pezizomycotina</taxon>
        <taxon>Sordariomycetes</taxon>
        <taxon>Sordariomycetidae</taxon>
        <taxon>Diaporthales</taxon>
        <taxon>Diaporthaceae</taxon>
        <taxon>Diaporthe</taxon>
    </lineage>
</organism>
<sequence length="241" mass="26434">MNFLMTLFLGLATLVWGVFASMPLTDETHWANTSITISTAFVGCGTGNSSGSLITASKTASAEPSIYTIPSNYTVPANVSVKPIQWYLYSLQAFADTRKEIAHYAFEAIIKPNTDTVLCDEVRPSHGGKLGGVDKAECRPPIGLNVSISITFHFAWKTMLRDNLGNKGSLLVIKTNLPGSAHACPSFPYDSCWAQGLYWIPEDYITPTDIGDRYSGPELVNFRGTYCRSGMPECAWSEYLY</sequence>
<accession>A0A0G2FR46</accession>
<name>A0A0G2FR46_9PEZI</name>
<evidence type="ECO:0000313" key="3">
    <source>
        <dbReference type="Proteomes" id="UP000034680"/>
    </source>
</evidence>
<reference evidence="2 3" key="2">
    <citation type="submission" date="2015-05" db="EMBL/GenBank/DDBJ databases">
        <authorList>
            <person name="Morales-Cruz A."/>
            <person name="Amrine K.C."/>
            <person name="Cantu D."/>
        </authorList>
    </citation>
    <scope>NUCLEOTIDE SEQUENCE [LARGE SCALE GENOMIC DNA]</scope>
    <source>
        <strain evidence="2">DA912</strain>
    </source>
</reference>
<comment type="caution">
    <text evidence="2">The sequence shown here is derived from an EMBL/GenBank/DDBJ whole genome shotgun (WGS) entry which is preliminary data.</text>
</comment>
<feature type="chain" id="PRO_5002544231" evidence="1">
    <location>
        <begin position="21"/>
        <end position="241"/>
    </location>
</feature>
<evidence type="ECO:0000313" key="2">
    <source>
        <dbReference type="EMBL" id="KKY36449.1"/>
    </source>
</evidence>
<keyword evidence="1" id="KW-0732">Signal</keyword>
<dbReference type="EMBL" id="LCUC01000116">
    <property type="protein sequence ID" value="KKY36449.1"/>
    <property type="molecule type" value="Genomic_DNA"/>
</dbReference>
<feature type="signal peptide" evidence="1">
    <location>
        <begin position="1"/>
        <end position="20"/>
    </location>
</feature>
<evidence type="ECO:0000256" key="1">
    <source>
        <dbReference type="SAM" id="SignalP"/>
    </source>
</evidence>
<proteinExistence type="predicted"/>
<dbReference type="OrthoDB" id="5221045at2759"/>
<reference evidence="2 3" key="1">
    <citation type="submission" date="2015-05" db="EMBL/GenBank/DDBJ databases">
        <title>Distinctive expansion of gene families associated with plant cell wall degradation and secondary metabolism in the genomes of grapevine trunk pathogens.</title>
        <authorList>
            <person name="Lawrence D.P."/>
            <person name="Travadon R."/>
            <person name="Rolshausen P.E."/>
            <person name="Baumgartner K."/>
        </authorList>
    </citation>
    <scope>NUCLEOTIDE SEQUENCE [LARGE SCALE GENOMIC DNA]</scope>
    <source>
        <strain evidence="2">DA912</strain>
    </source>
</reference>
<keyword evidence="3" id="KW-1185">Reference proteome</keyword>
<gene>
    <name evidence="2" type="ORF">UCDDA912_g03520</name>
</gene>
<dbReference type="AlphaFoldDB" id="A0A0G2FR46"/>
<protein>
    <submittedName>
        <fullName evidence="2">Uncharacterized protein</fullName>
    </submittedName>
</protein>
<dbReference type="Proteomes" id="UP000034680">
    <property type="component" value="Unassembled WGS sequence"/>
</dbReference>